<accession>A0A1J9QZR8</accession>
<evidence type="ECO:0000313" key="2">
    <source>
        <dbReference type="Proteomes" id="UP000183809"/>
    </source>
</evidence>
<dbReference type="EMBL" id="MNUE01000027">
    <property type="protein sequence ID" value="OJD33880.1"/>
    <property type="molecule type" value="Genomic_DNA"/>
</dbReference>
<dbReference type="OrthoDB" id="4156665at2759"/>
<evidence type="ECO:0000313" key="1">
    <source>
        <dbReference type="EMBL" id="OJD33880.1"/>
    </source>
</evidence>
<keyword evidence="2" id="KW-1185">Reference proteome</keyword>
<protein>
    <submittedName>
        <fullName evidence="1">Pre-mrna splicing</fullName>
    </submittedName>
</protein>
<gene>
    <name evidence="1" type="ORF">BKCO1_270003</name>
</gene>
<comment type="caution">
    <text evidence="1">The sequence shown here is derived from an EMBL/GenBank/DDBJ whole genome shotgun (WGS) entry which is preliminary data.</text>
</comment>
<organism evidence="1 2">
    <name type="scientific">Diplodia corticola</name>
    <dbReference type="NCBI Taxonomy" id="236234"/>
    <lineage>
        <taxon>Eukaryota</taxon>
        <taxon>Fungi</taxon>
        <taxon>Dikarya</taxon>
        <taxon>Ascomycota</taxon>
        <taxon>Pezizomycotina</taxon>
        <taxon>Dothideomycetes</taxon>
        <taxon>Dothideomycetes incertae sedis</taxon>
        <taxon>Botryosphaeriales</taxon>
        <taxon>Botryosphaeriaceae</taxon>
        <taxon>Diplodia</taxon>
    </lineage>
</organism>
<name>A0A1J9QZR8_9PEZI</name>
<dbReference type="AlphaFoldDB" id="A0A1J9QZR8"/>
<dbReference type="Proteomes" id="UP000183809">
    <property type="component" value="Unassembled WGS sequence"/>
</dbReference>
<proteinExistence type="predicted"/>
<sequence>MQSTNNNVEKREAFARKVAHMRLKIMPIYPLPGGPPHHDFPLTMLQFYLLGESQLDAMATYYSQSVVNEWTTKYPGFMAWDAEFFADPALSETERVKIKLRKFGHFIGLRGCETPIEETVMQLRLAEERIGREIEQAKDAERAQDKIWKRWHGV</sequence>
<dbReference type="RefSeq" id="XP_020130140.1">
    <property type="nucleotide sequence ID" value="XM_020273558.1"/>
</dbReference>
<dbReference type="GeneID" id="31013819"/>
<reference evidence="1 2" key="1">
    <citation type="submission" date="2016-10" db="EMBL/GenBank/DDBJ databases">
        <title>Proteomics and genomics reveal pathogen-plant mechanisms compatible with a hemibiotrophic lifestyle of Diplodia corticola.</title>
        <authorList>
            <person name="Fernandes I."/>
            <person name="De Jonge R."/>
            <person name="Van De Peer Y."/>
            <person name="Devreese B."/>
            <person name="Alves A."/>
            <person name="Esteves A.C."/>
        </authorList>
    </citation>
    <scope>NUCLEOTIDE SEQUENCE [LARGE SCALE GENOMIC DNA]</scope>
    <source>
        <strain evidence="1 2">CBS 112549</strain>
    </source>
</reference>